<dbReference type="RefSeq" id="WP_348706010.1">
    <property type="nucleotide sequence ID" value="NZ_CAXIYA010000036.1"/>
</dbReference>
<name>A0ABM9PHN6_9FLAO</name>
<evidence type="ECO:0000313" key="3">
    <source>
        <dbReference type="Proteomes" id="UP001497602"/>
    </source>
</evidence>
<comment type="caution">
    <text evidence="2">The sequence shown here is derived from an EMBL/GenBank/DDBJ whole genome shotgun (WGS) entry which is preliminary data.</text>
</comment>
<proteinExistence type="predicted"/>
<accession>A0ABM9PHN6</accession>
<reference evidence="2 3" key="1">
    <citation type="submission" date="2024-05" db="EMBL/GenBank/DDBJ databases">
        <authorList>
            <person name="Duchaud E."/>
        </authorList>
    </citation>
    <scope>NUCLEOTIDE SEQUENCE [LARGE SCALE GENOMIC DNA]</scope>
    <source>
        <strain evidence="2">Ena-SAMPLE-TAB-13-05-2024-13:56:06:370-140305</strain>
    </source>
</reference>
<dbReference type="EMBL" id="CAXJRC010000003">
    <property type="protein sequence ID" value="CAL2105112.1"/>
    <property type="molecule type" value="Genomic_DNA"/>
</dbReference>
<dbReference type="InterPro" id="IPR000595">
    <property type="entry name" value="cNMP-bd_dom"/>
</dbReference>
<dbReference type="Proteomes" id="UP001497602">
    <property type="component" value="Unassembled WGS sequence"/>
</dbReference>
<organism evidence="2 3">
    <name type="scientific">Tenacibaculum vairaonense</name>
    <dbReference type="NCBI Taxonomy" id="3137860"/>
    <lineage>
        <taxon>Bacteria</taxon>
        <taxon>Pseudomonadati</taxon>
        <taxon>Bacteroidota</taxon>
        <taxon>Flavobacteriia</taxon>
        <taxon>Flavobacteriales</taxon>
        <taxon>Flavobacteriaceae</taxon>
        <taxon>Tenacibaculum</taxon>
    </lineage>
</organism>
<evidence type="ECO:0000259" key="1">
    <source>
        <dbReference type="Pfam" id="PF00027"/>
    </source>
</evidence>
<keyword evidence="3" id="KW-1185">Reference proteome</keyword>
<dbReference type="SUPFAM" id="SSF51206">
    <property type="entry name" value="cAMP-binding domain-like"/>
    <property type="match status" value="1"/>
</dbReference>
<feature type="domain" description="Cyclic nucleotide-binding" evidence="1">
    <location>
        <begin position="29"/>
        <end position="113"/>
    </location>
</feature>
<dbReference type="Gene3D" id="2.60.120.10">
    <property type="entry name" value="Jelly Rolls"/>
    <property type="match status" value="1"/>
</dbReference>
<sequence length="189" mass="21860">MEIFRNVVNSIHPLSDEVFNEYVSLSTFKKLPKNYKIAEVNKISTSYCILISGAVSAFLTDENGKEHIRTLYTPITTAGNLSSLIQKTPSKLTYECLTDCDVLEFKYDDVYQLSLKRHEFAIFHYKTLEMIYAREAYKIIELSSLDATQRYQKLLQQSPNINQLVNQYHIASYLNITSVQLSRIKKNLL</sequence>
<evidence type="ECO:0000313" key="2">
    <source>
        <dbReference type="EMBL" id="CAL2105112.1"/>
    </source>
</evidence>
<dbReference type="InterPro" id="IPR014710">
    <property type="entry name" value="RmlC-like_jellyroll"/>
</dbReference>
<dbReference type="InterPro" id="IPR018490">
    <property type="entry name" value="cNMP-bd_dom_sf"/>
</dbReference>
<dbReference type="Pfam" id="PF00027">
    <property type="entry name" value="cNMP_binding"/>
    <property type="match status" value="1"/>
</dbReference>
<dbReference type="CDD" id="cd00038">
    <property type="entry name" value="CAP_ED"/>
    <property type="match status" value="1"/>
</dbReference>
<gene>
    <name evidence="2" type="ORF">T190115A13A_120107</name>
</gene>
<protein>
    <submittedName>
        <fullName evidence="2">Crp/Fnr family transcriptional regulator</fullName>
    </submittedName>
</protein>